<organism evidence="1 2">
    <name type="scientific">Nitrincola tapanii</name>
    <dbReference type="NCBI Taxonomy" id="1708751"/>
    <lineage>
        <taxon>Bacteria</taxon>
        <taxon>Pseudomonadati</taxon>
        <taxon>Pseudomonadota</taxon>
        <taxon>Gammaproteobacteria</taxon>
        <taxon>Oceanospirillales</taxon>
        <taxon>Oceanospirillaceae</taxon>
        <taxon>Nitrincola</taxon>
    </lineage>
</organism>
<evidence type="ECO:0000313" key="2">
    <source>
        <dbReference type="Proteomes" id="UP000325302"/>
    </source>
</evidence>
<keyword evidence="2" id="KW-1185">Reference proteome</keyword>
<dbReference type="OrthoDB" id="6623995at2"/>
<dbReference type="AlphaFoldDB" id="A0A5A9W0L1"/>
<gene>
    <name evidence="1" type="ORF">E1H14_11965</name>
</gene>
<accession>A0A5A9W0L1</accession>
<name>A0A5A9W0L1_9GAMM</name>
<reference evidence="1 2" key="1">
    <citation type="submission" date="2019-03" db="EMBL/GenBank/DDBJ databases">
        <title>Nitrincola sp. nov. isolated from an Indian soda lake.</title>
        <authorList>
            <person name="Joshi A."/>
            <person name="Thite S.V."/>
            <person name="Joseph N."/>
            <person name="Dhotre D."/>
            <person name="Moorthy M."/>
            <person name="Shouche Y.S."/>
        </authorList>
    </citation>
    <scope>NUCLEOTIDE SEQUENCE [LARGE SCALE GENOMIC DNA]</scope>
    <source>
        <strain evidence="1 2">MEB193</strain>
    </source>
</reference>
<protein>
    <submittedName>
        <fullName evidence="1">DUF2145 domain-containing protein</fullName>
    </submittedName>
</protein>
<dbReference type="Proteomes" id="UP000325302">
    <property type="component" value="Unassembled WGS sequence"/>
</dbReference>
<sequence>MASWVQADTPCPARVLPEITEEIRQFSQTLLTELEQMDAEVVLLGRLGSAAPQERFVRKVGPWNYTHAGLAYRDHPQGAWTLVHLVHRCAQYSEIVTESLQDFLNDQLYRLDLVMAVPSPALQSVLADLILHQDLALALHHPQGYSQVSSPYSIDFQNSNEYVLDTLVMALAHQAGYRPQTRTESKTYFNLSGLAKVFEPEEVAISVWENLGSHLGLGPDNATVKDHTWRERKSNRLQMVSVGSLIRFLEQMHALESIKEISAAHQQN</sequence>
<comment type="caution">
    <text evidence="1">The sequence shown here is derived from an EMBL/GenBank/DDBJ whole genome shotgun (WGS) entry which is preliminary data.</text>
</comment>
<dbReference type="Pfam" id="PF09916">
    <property type="entry name" value="DUF2145"/>
    <property type="match status" value="1"/>
</dbReference>
<dbReference type="RefSeq" id="WP_149391717.1">
    <property type="nucleotide sequence ID" value="NZ_SMRS01000009.1"/>
</dbReference>
<dbReference type="EMBL" id="SMRS01000009">
    <property type="protein sequence ID" value="KAA0873759.1"/>
    <property type="molecule type" value="Genomic_DNA"/>
</dbReference>
<proteinExistence type="predicted"/>
<dbReference type="InterPro" id="IPR014547">
    <property type="entry name" value="UCP028477"/>
</dbReference>
<evidence type="ECO:0000313" key="1">
    <source>
        <dbReference type="EMBL" id="KAA0873759.1"/>
    </source>
</evidence>